<keyword evidence="10" id="KW-1185">Reference proteome</keyword>
<dbReference type="InterPro" id="IPR005467">
    <property type="entry name" value="His_kinase_dom"/>
</dbReference>
<dbReference type="Gene3D" id="3.30.565.10">
    <property type="entry name" value="Histidine kinase-like ATPase, C-terminal domain"/>
    <property type="match status" value="1"/>
</dbReference>
<dbReference type="GO" id="GO:0000155">
    <property type="term" value="F:phosphorelay sensor kinase activity"/>
    <property type="evidence" value="ECO:0007669"/>
    <property type="project" value="InterPro"/>
</dbReference>
<dbReference type="PROSITE" id="PS50113">
    <property type="entry name" value="PAC"/>
    <property type="match status" value="1"/>
</dbReference>
<dbReference type="EC" id="2.7.13.3" evidence="2"/>
<evidence type="ECO:0000256" key="3">
    <source>
        <dbReference type="ARBA" id="ARBA00022553"/>
    </source>
</evidence>
<dbReference type="InterPro" id="IPR003594">
    <property type="entry name" value="HATPase_dom"/>
</dbReference>
<proteinExistence type="predicted"/>
<dbReference type="RefSeq" id="WP_048921446.1">
    <property type="nucleotide sequence ID" value="NZ_CP010777.1"/>
</dbReference>
<dbReference type="SUPFAM" id="SSF55874">
    <property type="entry name" value="ATPase domain of HSP90 chaperone/DNA topoisomerase II/histidine kinase"/>
    <property type="match status" value="1"/>
</dbReference>
<dbReference type="PATRIC" id="fig|1379910.4.peg.2993"/>
<feature type="domain" description="PAS" evidence="7">
    <location>
        <begin position="478"/>
        <end position="524"/>
    </location>
</feature>
<dbReference type="PROSITE" id="PS50112">
    <property type="entry name" value="PAS"/>
    <property type="match status" value="5"/>
</dbReference>
<dbReference type="InterPro" id="IPR013656">
    <property type="entry name" value="PAS_4"/>
</dbReference>
<sequence length="847" mass="96290">MNYSLDLHCIISSNGHFNFINEASTHLLGYTPQELIGRRFTDFIRPQDLPALKEASLALETSPHLTFYENFYIHKNGQEVAIEWSATWVEEEDAYYCVGRDATEKQLAIRQLREKEELFEALVEYGADMVALVNEEGVYTYVGGSIRRILGYEPGQLIAKSAFELIHPEDLPLALEKFQSLLISKNYIKLEGFRFKAANGEWKWMETYVSNQLQNPSVKGLVVSSRDITSQTQNRHSLLESEQKYRNLFEKNPDAIFHQNPDGQINEVNQAFHQVLGFKPDEVIDQPVSSFMAPESADLSTRYFKEALLGGTMRFDMELAARNGDRKIFDMVMYPLSVNGATIGVETIAKDITTMVRAYETIQKQAQKFNTILESFTDAFFTLDKELRFTFVNSELERLLDLDKNKSLGKTIEEVFPQALAGEFNKHYQWLRAKGQAVTFETFLPQKEIWLGVKFFPAEEGISVHMLDITQRVNYQRELSMLSLVASKTTNGVVIMDANGLIQWVNQGFTNLNGYTLEDALGKTPSNLLQGPGTDLETSRRIYERYQKGEPFSDEVLNFKKTGEEFWVKIDVSPVKDSSGKIIRFIAIQTDVTLQKKSDESQAQLTRDLYRQNRDLQQFTYIVSHNLRAPVANVIGLTRFLSVFDKNSENFDVALRHLDKSVISIDAVLKDLNEILSIGVQKDTVSMESIDLRRICLEAVESLRDSLDAYEGKIDLEIPGNTYVFGNKAYLFSIFHNLLSNAIKYRSPDRPLTISIRATVSVKWVAIFFGDNGLGFDEEKAGDKVFKLYKRFHKNIEGRGLGLFLVKTQVTAIGGEIEVSSVVNVGTRFLIHLRPGNTPDSHALEEE</sequence>
<dbReference type="NCBIfam" id="TIGR00229">
    <property type="entry name" value="sensory_box"/>
    <property type="match status" value="5"/>
</dbReference>
<protein>
    <recommendedName>
        <fullName evidence="2">histidine kinase</fullName>
        <ecNumber evidence="2">2.7.13.3</ecNumber>
    </recommendedName>
</protein>
<dbReference type="Pfam" id="PF13426">
    <property type="entry name" value="PAS_9"/>
    <property type="match status" value="2"/>
</dbReference>
<dbReference type="Pfam" id="PF08447">
    <property type="entry name" value="PAS_3"/>
    <property type="match status" value="1"/>
</dbReference>
<comment type="catalytic activity">
    <reaction evidence="1">
        <text>ATP + protein L-histidine = ADP + protein N-phospho-L-histidine.</text>
        <dbReference type="EC" id="2.7.13.3"/>
    </reaction>
</comment>
<dbReference type="PANTHER" id="PTHR43304">
    <property type="entry name" value="PHYTOCHROME-LIKE PROTEIN CPH1"/>
    <property type="match status" value="1"/>
</dbReference>
<accession>A0A0H4W7M6</accession>
<dbReference type="PANTHER" id="PTHR43304:SF1">
    <property type="entry name" value="PAC DOMAIN-CONTAINING PROTEIN"/>
    <property type="match status" value="1"/>
</dbReference>
<keyword evidence="3" id="KW-0597">Phosphoprotein</keyword>
<name>A0A0H4W7M6_9BACT</name>
<feature type="domain" description="PAS" evidence="7">
    <location>
        <begin position="241"/>
        <end position="311"/>
    </location>
</feature>
<evidence type="ECO:0000256" key="1">
    <source>
        <dbReference type="ARBA" id="ARBA00000085"/>
    </source>
</evidence>
<evidence type="ECO:0000313" key="10">
    <source>
        <dbReference type="Proteomes" id="UP000036458"/>
    </source>
</evidence>
<dbReference type="Gene3D" id="3.30.450.20">
    <property type="entry name" value="PAS domain"/>
    <property type="match status" value="5"/>
</dbReference>
<evidence type="ECO:0000256" key="4">
    <source>
        <dbReference type="ARBA" id="ARBA00022679"/>
    </source>
</evidence>
<dbReference type="InterPro" id="IPR036890">
    <property type="entry name" value="HATPase_C_sf"/>
</dbReference>
<dbReference type="SMART" id="SM00086">
    <property type="entry name" value="PAC"/>
    <property type="match status" value="3"/>
</dbReference>
<dbReference type="CDD" id="cd00130">
    <property type="entry name" value="PAS"/>
    <property type="match status" value="5"/>
</dbReference>
<dbReference type="Proteomes" id="UP000036458">
    <property type="component" value="Chromosome"/>
</dbReference>
<feature type="domain" description="PAS" evidence="7">
    <location>
        <begin position="365"/>
        <end position="418"/>
    </location>
</feature>
<evidence type="ECO:0000259" key="7">
    <source>
        <dbReference type="PROSITE" id="PS50112"/>
    </source>
</evidence>
<organism evidence="9 10">
    <name type="scientific">Rufibacter radiotolerans</name>
    <dbReference type="NCBI Taxonomy" id="1379910"/>
    <lineage>
        <taxon>Bacteria</taxon>
        <taxon>Pseudomonadati</taxon>
        <taxon>Bacteroidota</taxon>
        <taxon>Cytophagia</taxon>
        <taxon>Cytophagales</taxon>
        <taxon>Hymenobacteraceae</taxon>
        <taxon>Rufibacter</taxon>
    </lineage>
</organism>
<dbReference type="InterPro" id="IPR052162">
    <property type="entry name" value="Sensor_kinase/Photoreceptor"/>
</dbReference>
<gene>
    <name evidence="9" type="ORF">TH63_13775</name>
</gene>
<dbReference type="Pfam" id="PF02518">
    <property type="entry name" value="HATPase_c"/>
    <property type="match status" value="1"/>
</dbReference>
<keyword evidence="5" id="KW-0418">Kinase</keyword>
<dbReference type="InterPro" id="IPR000014">
    <property type="entry name" value="PAS"/>
</dbReference>
<feature type="domain" description="Histidine kinase" evidence="6">
    <location>
        <begin position="622"/>
        <end position="837"/>
    </location>
</feature>
<dbReference type="InterPro" id="IPR004358">
    <property type="entry name" value="Sig_transdc_His_kin-like_C"/>
</dbReference>
<evidence type="ECO:0000256" key="2">
    <source>
        <dbReference type="ARBA" id="ARBA00012438"/>
    </source>
</evidence>
<dbReference type="SMART" id="SM00387">
    <property type="entry name" value="HATPase_c"/>
    <property type="match status" value="1"/>
</dbReference>
<keyword evidence="4" id="KW-0808">Transferase</keyword>
<dbReference type="InterPro" id="IPR036097">
    <property type="entry name" value="HisK_dim/P_sf"/>
</dbReference>
<dbReference type="EMBL" id="CP010777">
    <property type="protein sequence ID" value="AKQ46451.1"/>
    <property type="molecule type" value="Genomic_DNA"/>
</dbReference>
<dbReference type="PRINTS" id="PR00344">
    <property type="entry name" value="BCTRLSENSOR"/>
</dbReference>
<dbReference type="Gene3D" id="1.10.287.130">
    <property type="match status" value="1"/>
</dbReference>
<dbReference type="KEGG" id="ruf:TH63_13775"/>
<dbReference type="Pfam" id="PF08448">
    <property type="entry name" value="PAS_4"/>
    <property type="match status" value="2"/>
</dbReference>
<feature type="domain" description="PAS" evidence="7">
    <location>
        <begin position="10"/>
        <end position="54"/>
    </location>
</feature>
<dbReference type="InterPro" id="IPR001610">
    <property type="entry name" value="PAC"/>
</dbReference>
<evidence type="ECO:0000256" key="5">
    <source>
        <dbReference type="ARBA" id="ARBA00022777"/>
    </source>
</evidence>
<feature type="domain" description="PAC" evidence="8">
    <location>
        <begin position="552"/>
        <end position="604"/>
    </location>
</feature>
<dbReference type="SUPFAM" id="SSF55785">
    <property type="entry name" value="PYP-like sensor domain (PAS domain)"/>
    <property type="match status" value="5"/>
</dbReference>
<dbReference type="SUPFAM" id="SSF47384">
    <property type="entry name" value="Homodimeric domain of signal transducing histidine kinase"/>
    <property type="match status" value="1"/>
</dbReference>
<dbReference type="InterPro" id="IPR013655">
    <property type="entry name" value="PAS_fold_3"/>
</dbReference>
<evidence type="ECO:0000259" key="8">
    <source>
        <dbReference type="PROSITE" id="PS50113"/>
    </source>
</evidence>
<dbReference type="InterPro" id="IPR000700">
    <property type="entry name" value="PAS-assoc_C"/>
</dbReference>
<dbReference type="PROSITE" id="PS50109">
    <property type="entry name" value="HIS_KIN"/>
    <property type="match status" value="1"/>
</dbReference>
<dbReference type="STRING" id="1379910.TH63_13775"/>
<dbReference type="AlphaFoldDB" id="A0A0H4W7M6"/>
<feature type="domain" description="PAS" evidence="7">
    <location>
        <begin position="115"/>
        <end position="185"/>
    </location>
</feature>
<dbReference type="SMART" id="SM00091">
    <property type="entry name" value="PAS"/>
    <property type="match status" value="5"/>
</dbReference>
<reference evidence="9 10" key="1">
    <citation type="submission" date="2015-01" db="EMBL/GenBank/DDBJ databases">
        <title>Rufibacter sp./DG31D/ whole genome sequencing.</title>
        <authorList>
            <person name="Kim M.K."/>
            <person name="Srinivasan S."/>
            <person name="Lee J.-J."/>
        </authorList>
    </citation>
    <scope>NUCLEOTIDE SEQUENCE [LARGE SCALE GENOMIC DNA]</scope>
    <source>
        <strain evidence="9 10">DG31D</strain>
    </source>
</reference>
<evidence type="ECO:0000313" key="9">
    <source>
        <dbReference type="EMBL" id="AKQ46451.1"/>
    </source>
</evidence>
<evidence type="ECO:0000259" key="6">
    <source>
        <dbReference type="PROSITE" id="PS50109"/>
    </source>
</evidence>
<dbReference type="InterPro" id="IPR035965">
    <property type="entry name" value="PAS-like_dom_sf"/>
</dbReference>